<name>A0ABS0ZJE5_9STRE</name>
<proteinExistence type="predicted"/>
<feature type="transmembrane region" description="Helical" evidence="1">
    <location>
        <begin position="7"/>
        <end position="28"/>
    </location>
</feature>
<dbReference type="InterPro" id="IPR048042">
    <property type="entry name" value="TipC-like"/>
</dbReference>
<protein>
    <submittedName>
        <fullName evidence="2">TipC family immunity protein</fullName>
    </submittedName>
</protein>
<keyword evidence="1" id="KW-0472">Membrane</keyword>
<keyword evidence="1" id="KW-0812">Transmembrane</keyword>
<evidence type="ECO:0000313" key="3">
    <source>
        <dbReference type="Proteomes" id="UP000653045"/>
    </source>
</evidence>
<comment type="caution">
    <text evidence="2">The sequence shown here is derived from an EMBL/GenBank/DDBJ whole genome shotgun (WGS) entry which is preliminary data.</text>
</comment>
<evidence type="ECO:0000313" key="2">
    <source>
        <dbReference type="EMBL" id="MBJ8326119.1"/>
    </source>
</evidence>
<gene>
    <name evidence="2" type="ORF">JHK62_05480</name>
</gene>
<dbReference type="NCBIfam" id="NF033863">
    <property type="entry name" value="immun_TipC_fam"/>
    <property type="match status" value="1"/>
</dbReference>
<sequence>MPKTNRIVIILISLLATIALTVTGLYYYNNRIQNIFDEMYYDTGGAGEISYDLFGKRYEEGSYVFGQFNDVTVNYKNVLNVEMNDTRETKPYVTYYQEILPHQYTYARIYFHFFDKTNKGVGFSFRKELTDGTIISIYAEYNKKTTIFKKDVIIILEQGQDNTHLREESAIKAYLKEHDISAKELDRIYDELMNDKILTDWTTLYDSQYSPSDYGNVKVVTQWENW</sequence>
<keyword evidence="3" id="KW-1185">Reference proteome</keyword>
<keyword evidence="1" id="KW-1133">Transmembrane helix</keyword>
<organism evidence="2 3">
    <name type="scientific">Streptococcus pacificus</name>
    <dbReference type="NCBI Taxonomy" id="2740577"/>
    <lineage>
        <taxon>Bacteria</taxon>
        <taxon>Bacillati</taxon>
        <taxon>Bacillota</taxon>
        <taxon>Bacilli</taxon>
        <taxon>Lactobacillales</taxon>
        <taxon>Streptococcaceae</taxon>
        <taxon>Streptococcus</taxon>
    </lineage>
</organism>
<evidence type="ECO:0000256" key="1">
    <source>
        <dbReference type="SAM" id="Phobius"/>
    </source>
</evidence>
<reference evidence="2 3" key="1">
    <citation type="journal article" date="2021" name="Int. J. Syst. Evol. Microbiol.">
        <title>Streptococcus vicugnae sp. nov., isolated from faeces of alpacas (Vicugna pacos) and cattle (Bos taurus), Streptococcus zalophi sp. nov., and Streptococcus pacificus sp. nov., isolated from respiratory tract of California sea lions (Zalophus californianus).</title>
        <authorList>
            <person name="Volokhov D.V."/>
            <person name="Zagorodnyaya T.A."/>
            <person name="Shen Z."/>
            <person name="Blom J."/>
            <person name="Furtak V.A."/>
            <person name="Eisenberg T."/>
            <person name="Fan P."/>
            <person name="Jeong K.C."/>
            <person name="Gao Y."/>
            <person name="Zhang S."/>
            <person name="Amselle M."/>
        </authorList>
    </citation>
    <scope>NUCLEOTIDE SEQUENCE [LARGE SCALE GENOMIC DNA]</scope>
    <source>
        <strain evidence="2 3">CSL7591</strain>
    </source>
</reference>
<accession>A0ABS0ZJE5</accession>
<dbReference type="Proteomes" id="UP000653045">
    <property type="component" value="Unassembled WGS sequence"/>
</dbReference>
<dbReference type="RefSeq" id="WP_199575768.1">
    <property type="nucleotide sequence ID" value="NZ_JAENBO010000004.1"/>
</dbReference>
<dbReference type="EMBL" id="JAENBO010000004">
    <property type="protein sequence ID" value="MBJ8326119.1"/>
    <property type="molecule type" value="Genomic_DNA"/>
</dbReference>